<evidence type="ECO:0000256" key="1">
    <source>
        <dbReference type="ARBA" id="ARBA00001974"/>
    </source>
</evidence>
<dbReference type="Pfam" id="PF05199">
    <property type="entry name" value="GMC_oxred_C"/>
    <property type="match status" value="1"/>
</dbReference>
<dbReference type="AlphaFoldDB" id="A0A4Z0C378"/>
<keyword evidence="9" id="KW-1185">Reference proteome</keyword>
<dbReference type="InterPro" id="IPR036188">
    <property type="entry name" value="FAD/NAD-bd_sf"/>
</dbReference>
<keyword evidence="4" id="KW-0274">FAD</keyword>
<dbReference type="PANTHER" id="PTHR42784:SF1">
    <property type="entry name" value="PYRANOSE 2-OXIDASE"/>
    <property type="match status" value="1"/>
</dbReference>
<organism evidence="8 9">
    <name type="scientific">Ramlibacter henchirensis</name>
    <dbReference type="NCBI Taxonomy" id="204072"/>
    <lineage>
        <taxon>Bacteria</taxon>
        <taxon>Pseudomonadati</taxon>
        <taxon>Pseudomonadota</taxon>
        <taxon>Betaproteobacteria</taxon>
        <taxon>Burkholderiales</taxon>
        <taxon>Comamonadaceae</taxon>
        <taxon>Ramlibacter</taxon>
    </lineage>
</organism>
<protein>
    <submittedName>
        <fullName evidence="8">GMC family oxidoreductase</fullName>
    </submittedName>
</protein>
<dbReference type="InterPro" id="IPR006076">
    <property type="entry name" value="FAD-dep_OxRdtase"/>
</dbReference>
<evidence type="ECO:0000256" key="3">
    <source>
        <dbReference type="ARBA" id="ARBA00022630"/>
    </source>
</evidence>
<dbReference type="OrthoDB" id="9787779at2"/>
<evidence type="ECO:0000256" key="5">
    <source>
        <dbReference type="ARBA" id="ARBA00023002"/>
    </source>
</evidence>
<feature type="domain" description="Glucose-methanol-choline oxidoreductase C-terminal" evidence="7">
    <location>
        <begin position="413"/>
        <end position="537"/>
    </location>
</feature>
<dbReference type="EMBL" id="SMLM01000001">
    <property type="protein sequence ID" value="TFZ05983.1"/>
    <property type="molecule type" value="Genomic_DNA"/>
</dbReference>
<comment type="cofactor">
    <cofactor evidence="1">
        <name>FAD</name>
        <dbReference type="ChEBI" id="CHEBI:57692"/>
    </cofactor>
</comment>
<sequence length="561" mass="62168">MIESAHEVPRGTTLQADVCVVGAGAAGIPLALSLSGRGLSVLLLEAGERTKDTKAQAHYQGEVADERMHSPLHRYRLRGLGGSTSLWGGRCMPYDPIDFEERAWVPHSGWPISYEGLLPWYAQANTWVEAGRFEYDARTALPSAPPMFAGFESAIVRTHGLERFSCPTDFGKRYRKRLEVAPDVRVLTGAHCTAIRLDESGANVRTLEVATLVGNRFQVSARAVVLASGGLETARLMLHSSDVAPQGVGNQHDVVGRYYQCHIAGNVGTLTVHGHVNNVRHGYETAPDGVYCRRRLQIDPVQQRRHGLMNAVARLHFPKITDPAHRSGVLSGLVLAKHLISYEYGKRLRDAHPMGSEVWARHVLNVLRDPLDTAAFLTHWVRRRTLSQRKFPSVILRNRTNRFSLEIQAEQQPLASSRVQLTEQPDALGMRKLRVDWRYCLADIESVARTLDLIAAELGRTGVGRYEYEVDRLEEDLMRYGAYGGHHIGTVRMGSHPKNSVVDADCKVHSVSNLYVAGSAVFPTSSQANPTLTIVALSLRLADRLAQRLQPRRAAAEELFA</sequence>
<accession>A0A4Z0C378</accession>
<comment type="similarity">
    <text evidence="2">Belongs to the GMC oxidoreductase family.</text>
</comment>
<dbReference type="SUPFAM" id="SSF51905">
    <property type="entry name" value="FAD/NAD(P)-binding domain"/>
    <property type="match status" value="1"/>
</dbReference>
<dbReference type="PANTHER" id="PTHR42784">
    <property type="entry name" value="PYRANOSE 2-OXIDASE"/>
    <property type="match status" value="1"/>
</dbReference>
<dbReference type="GO" id="GO:0016614">
    <property type="term" value="F:oxidoreductase activity, acting on CH-OH group of donors"/>
    <property type="evidence" value="ECO:0007669"/>
    <property type="project" value="InterPro"/>
</dbReference>
<evidence type="ECO:0000256" key="4">
    <source>
        <dbReference type="ARBA" id="ARBA00022827"/>
    </source>
</evidence>
<keyword evidence="3" id="KW-0285">Flavoprotein</keyword>
<reference evidence="8 9" key="1">
    <citation type="submission" date="2019-03" db="EMBL/GenBank/DDBJ databases">
        <title>Ramlibacter henchirensis DSM 14656, whole genome shotgun sequence.</title>
        <authorList>
            <person name="Zhang X."/>
            <person name="Feng G."/>
            <person name="Zhu H."/>
        </authorList>
    </citation>
    <scope>NUCLEOTIDE SEQUENCE [LARGE SCALE GENOMIC DNA]</scope>
    <source>
        <strain evidence="8 9">DSM 14656</strain>
    </source>
</reference>
<comment type="caution">
    <text evidence="8">The sequence shown here is derived from an EMBL/GenBank/DDBJ whole genome shotgun (WGS) entry which is preliminary data.</text>
</comment>
<dbReference type="InterPro" id="IPR051473">
    <property type="entry name" value="P2Ox-like"/>
</dbReference>
<dbReference type="Gene3D" id="3.50.50.60">
    <property type="entry name" value="FAD/NAD(P)-binding domain"/>
    <property type="match status" value="2"/>
</dbReference>
<dbReference type="Proteomes" id="UP000298180">
    <property type="component" value="Unassembled WGS sequence"/>
</dbReference>
<evidence type="ECO:0000256" key="2">
    <source>
        <dbReference type="ARBA" id="ARBA00010790"/>
    </source>
</evidence>
<keyword evidence="5" id="KW-0560">Oxidoreductase</keyword>
<dbReference type="Pfam" id="PF01266">
    <property type="entry name" value="DAO"/>
    <property type="match status" value="1"/>
</dbReference>
<gene>
    <name evidence="8" type="ORF">EZ313_04850</name>
</gene>
<evidence type="ECO:0000313" key="8">
    <source>
        <dbReference type="EMBL" id="TFZ05983.1"/>
    </source>
</evidence>
<evidence type="ECO:0000259" key="7">
    <source>
        <dbReference type="Pfam" id="PF05199"/>
    </source>
</evidence>
<proteinExistence type="inferred from homology"/>
<evidence type="ECO:0000313" key="9">
    <source>
        <dbReference type="Proteomes" id="UP000298180"/>
    </source>
</evidence>
<feature type="domain" description="FAD dependent oxidoreductase" evidence="6">
    <location>
        <begin position="17"/>
        <end position="237"/>
    </location>
</feature>
<dbReference type="RefSeq" id="WP_135262069.1">
    <property type="nucleotide sequence ID" value="NZ_SMLM01000001.1"/>
</dbReference>
<name>A0A4Z0C378_9BURK</name>
<evidence type="ECO:0000259" key="6">
    <source>
        <dbReference type="Pfam" id="PF01266"/>
    </source>
</evidence>
<dbReference type="InterPro" id="IPR007867">
    <property type="entry name" value="GMC_OxRtase_C"/>
</dbReference>